<evidence type="ECO:0000256" key="1">
    <source>
        <dbReference type="ARBA" id="ARBA00004141"/>
    </source>
</evidence>
<evidence type="ECO:0000256" key="6">
    <source>
        <dbReference type="RuleBase" id="RU361264"/>
    </source>
</evidence>
<dbReference type="GO" id="GO:0016192">
    <property type="term" value="P:vesicle-mediated transport"/>
    <property type="evidence" value="ECO:0007669"/>
    <property type="project" value="InterPro"/>
</dbReference>
<accession>A0A1S8X0L6</accession>
<evidence type="ECO:0000256" key="3">
    <source>
        <dbReference type="ARBA" id="ARBA00022692"/>
    </source>
</evidence>
<feature type="transmembrane region" description="Helical" evidence="6">
    <location>
        <begin position="225"/>
        <end position="246"/>
    </location>
</feature>
<keyword evidence="3 6" id="KW-0812">Transmembrane</keyword>
<feature type="region of interest" description="Disordered" evidence="7">
    <location>
        <begin position="16"/>
        <end position="41"/>
    </location>
</feature>
<feature type="transmembrane region" description="Helical" evidence="6">
    <location>
        <begin position="291"/>
        <end position="308"/>
    </location>
</feature>
<comment type="caution">
    <text evidence="6">Lacks conserved residue(s) required for the propagation of feature annotation.</text>
</comment>
<organism evidence="9 10">
    <name type="scientific">Opisthorchis viverrini</name>
    <name type="common">Southeast Asian liver fluke</name>
    <dbReference type="NCBI Taxonomy" id="6198"/>
    <lineage>
        <taxon>Eukaryota</taxon>
        <taxon>Metazoa</taxon>
        <taxon>Spiralia</taxon>
        <taxon>Lophotrochozoa</taxon>
        <taxon>Platyhelminthes</taxon>
        <taxon>Trematoda</taxon>
        <taxon>Digenea</taxon>
        <taxon>Opisthorchiida</taxon>
        <taxon>Opisthorchiata</taxon>
        <taxon>Opisthorchiidae</taxon>
        <taxon>Opisthorchis</taxon>
    </lineage>
</organism>
<keyword evidence="10" id="KW-1185">Reference proteome</keyword>
<evidence type="ECO:0000256" key="4">
    <source>
        <dbReference type="ARBA" id="ARBA00022989"/>
    </source>
</evidence>
<dbReference type="GO" id="GO:0000139">
    <property type="term" value="C:Golgi membrane"/>
    <property type="evidence" value="ECO:0007669"/>
    <property type="project" value="UniProtKB-SubCell"/>
</dbReference>
<evidence type="ECO:0000313" key="9">
    <source>
        <dbReference type="EMBL" id="OON20269.1"/>
    </source>
</evidence>
<dbReference type="AlphaFoldDB" id="A0A1S8X0L6"/>
<sequence length="365" mass="40905">MSLKFNTDDYVRVPLPSRLEANDSSDPELDGDIEPTVETTTTRTERVPNAWNIEFYQQHFDVDTHQVLRRLAFSVIPNPRSNFIQHVLKPRADLYGPFWIATTLILASAIGGNISSYLQSRGRLASWRYDFRKVTLASTVIYMYWWLVPLGIVAFFYMQSRKSNSSSDGEDQDPLVAQPHSRVRGRHTGVKAHNFVELLSVYGYSLTIFVPVSILWAIPSTVLQWSLVVLAMGISGAFLAFALFPFFRREHSKIAGPLIIGIVLLHCAFSVGLMMSFPQAIQFYILFKRHWYSYPIVLIFLQMTFFPGSPSVVTTPVVAPVVPVSGAVPAGPVALDSAKADVPRAVPDPTLKDKEKIVDVQKTAR</sequence>
<protein>
    <recommendedName>
        <fullName evidence="6">Protein YIPF</fullName>
    </recommendedName>
</protein>
<feature type="transmembrane region" description="Helical" evidence="6">
    <location>
        <begin position="94"/>
        <end position="114"/>
    </location>
</feature>
<evidence type="ECO:0000256" key="2">
    <source>
        <dbReference type="ARBA" id="ARBA00010596"/>
    </source>
</evidence>
<proteinExistence type="inferred from homology"/>
<keyword evidence="4 6" id="KW-1133">Transmembrane helix</keyword>
<dbReference type="GO" id="GO:0031267">
    <property type="term" value="F:small GTPase binding"/>
    <property type="evidence" value="ECO:0007669"/>
    <property type="project" value="InterPro"/>
</dbReference>
<comment type="similarity">
    <text evidence="2 6">Belongs to the YIP1 family.</text>
</comment>
<name>A0A1S8X0L6_OPIVI</name>
<evidence type="ECO:0000256" key="5">
    <source>
        <dbReference type="ARBA" id="ARBA00023136"/>
    </source>
</evidence>
<dbReference type="Proteomes" id="UP000243686">
    <property type="component" value="Unassembled WGS sequence"/>
</dbReference>
<feature type="domain" description="Yip1" evidence="8">
    <location>
        <begin position="74"/>
        <end position="271"/>
    </location>
</feature>
<evidence type="ECO:0000259" key="8">
    <source>
        <dbReference type="Pfam" id="PF04893"/>
    </source>
</evidence>
<feature type="compositionally biased region" description="Acidic residues" evidence="7">
    <location>
        <begin position="23"/>
        <end position="35"/>
    </location>
</feature>
<dbReference type="InterPro" id="IPR006977">
    <property type="entry name" value="Yip1_dom"/>
</dbReference>
<feature type="transmembrane region" description="Helical" evidence="6">
    <location>
        <begin position="134"/>
        <end position="157"/>
    </location>
</feature>
<dbReference type="InterPro" id="IPR039765">
    <property type="entry name" value="Yip5/YIPF1/YIPF2"/>
</dbReference>
<evidence type="ECO:0000313" key="10">
    <source>
        <dbReference type="Proteomes" id="UP000243686"/>
    </source>
</evidence>
<dbReference type="EMBL" id="KV892751">
    <property type="protein sequence ID" value="OON20269.1"/>
    <property type="molecule type" value="Genomic_DNA"/>
</dbReference>
<keyword evidence="5 6" id="KW-0472">Membrane</keyword>
<comment type="subcellular location">
    <subcellularLocation>
        <location evidence="6">Golgi apparatus membrane</location>
        <topology evidence="6">Multi-pass membrane protein</topology>
    </subcellularLocation>
    <subcellularLocation>
        <location evidence="1">Membrane</location>
        <topology evidence="1">Multi-pass membrane protein</topology>
    </subcellularLocation>
</comment>
<dbReference type="Pfam" id="PF04893">
    <property type="entry name" value="Yip1"/>
    <property type="match status" value="1"/>
</dbReference>
<feature type="transmembrane region" description="Helical" evidence="6">
    <location>
        <begin position="258"/>
        <end position="285"/>
    </location>
</feature>
<evidence type="ECO:0000256" key="7">
    <source>
        <dbReference type="SAM" id="MobiDB-lite"/>
    </source>
</evidence>
<dbReference type="PANTHER" id="PTHR12822:SF2">
    <property type="entry name" value="PROTEIN YIPF"/>
    <property type="match status" value="1"/>
</dbReference>
<gene>
    <name evidence="9" type="ORF">X801_03851</name>
</gene>
<dbReference type="PANTHER" id="PTHR12822">
    <property type="entry name" value="PROTEIN YIPF"/>
    <property type="match status" value="1"/>
</dbReference>
<feature type="transmembrane region" description="Helical" evidence="6">
    <location>
        <begin position="201"/>
        <end position="219"/>
    </location>
</feature>
<reference evidence="9 10" key="1">
    <citation type="submission" date="2015-03" db="EMBL/GenBank/DDBJ databases">
        <title>Draft genome of the nematode, Opisthorchis viverrini.</title>
        <authorList>
            <person name="Mitreva M."/>
        </authorList>
    </citation>
    <scope>NUCLEOTIDE SEQUENCE [LARGE SCALE GENOMIC DNA]</scope>
    <source>
        <strain evidence="9">Khon Kaen</strain>
    </source>
</reference>